<comment type="caution">
    <text evidence="1">The sequence shown here is derived from an EMBL/GenBank/DDBJ whole genome shotgun (WGS) entry which is preliminary data.</text>
</comment>
<evidence type="ECO:0000313" key="2">
    <source>
        <dbReference type="Proteomes" id="UP000018936"/>
    </source>
</evidence>
<protein>
    <submittedName>
        <fullName evidence="1">Uncharacterized protein</fullName>
    </submittedName>
</protein>
<evidence type="ECO:0000313" key="1">
    <source>
        <dbReference type="EMBL" id="ETE58380.1"/>
    </source>
</evidence>
<dbReference type="EMBL" id="AZIM01006830">
    <property type="protein sequence ID" value="ETE58380.1"/>
    <property type="molecule type" value="Genomic_DNA"/>
</dbReference>
<proteinExistence type="predicted"/>
<gene>
    <name evidence="1" type="ORF">L345_15898</name>
</gene>
<name>V8N8E0_OPHHA</name>
<keyword evidence="2" id="KW-1185">Reference proteome</keyword>
<accession>V8N8E0</accession>
<sequence length="51" mass="6032">MFYSAKARHMLPVKKSCNRDKNYIERCGPNSQSSLSHPQTFFGIIWESRRQ</sequence>
<dbReference type="AlphaFoldDB" id="V8N8E0"/>
<reference evidence="1 2" key="1">
    <citation type="journal article" date="2013" name="Proc. Natl. Acad. Sci. U.S.A.">
        <title>The king cobra genome reveals dynamic gene evolution and adaptation in the snake venom system.</title>
        <authorList>
            <person name="Vonk F.J."/>
            <person name="Casewell N.R."/>
            <person name="Henkel C.V."/>
            <person name="Heimberg A.M."/>
            <person name="Jansen H.J."/>
            <person name="McCleary R.J."/>
            <person name="Kerkkamp H.M."/>
            <person name="Vos R.A."/>
            <person name="Guerreiro I."/>
            <person name="Calvete J.J."/>
            <person name="Wuster W."/>
            <person name="Woods A.E."/>
            <person name="Logan J.M."/>
            <person name="Harrison R.A."/>
            <person name="Castoe T.A."/>
            <person name="de Koning A.P."/>
            <person name="Pollock D.D."/>
            <person name="Yandell M."/>
            <person name="Calderon D."/>
            <person name="Renjifo C."/>
            <person name="Currier R.B."/>
            <person name="Salgado D."/>
            <person name="Pla D."/>
            <person name="Sanz L."/>
            <person name="Hyder A.S."/>
            <person name="Ribeiro J.M."/>
            <person name="Arntzen J.W."/>
            <person name="van den Thillart G.E."/>
            <person name="Boetzer M."/>
            <person name="Pirovano W."/>
            <person name="Dirks R.P."/>
            <person name="Spaink H.P."/>
            <person name="Duboule D."/>
            <person name="McGlinn E."/>
            <person name="Kini R.M."/>
            <person name="Richardson M.K."/>
        </authorList>
    </citation>
    <scope>NUCLEOTIDE SEQUENCE</scope>
    <source>
        <tissue evidence="1">Blood</tissue>
    </source>
</reference>
<organism evidence="1 2">
    <name type="scientific">Ophiophagus hannah</name>
    <name type="common">King cobra</name>
    <name type="synonym">Naja hannah</name>
    <dbReference type="NCBI Taxonomy" id="8665"/>
    <lineage>
        <taxon>Eukaryota</taxon>
        <taxon>Metazoa</taxon>
        <taxon>Chordata</taxon>
        <taxon>Craniata</taxon>
        <taxon>Vertebrata</taxon>
        <taxon>Euteleostomi</taxon>
        <taxon>Lepidosauria</taxon>
        <taxon>Squamata</taxon>
        <taxon>Bifurcata</taxon>
        <taxon>Unidentata</taxon>
        <taxon>Episquamata</taxon>
        <taxon>Toxicofera</taxon>
        <taxon>Serpentes</taxon>
        <taxon>Colubroidea</taxon>
        <taxon>Elapidae</taxon>
        <taxon>Elapinae</taxon>
        <taxon>Ophiophagus</taxon>
    </lineage>
</organism>
<dbReference type="Proteomes" id="UP000018936">
    <property type="component" value="Unassembled WGS sequence"/>
</dbReference>